<dbReference type="Proteomes" id="UP001203338">
    <property type="component" value="Unassembled WGS sequence"/>
</dbReference>
<reference evidence="2 3" key="1">
    <citation type="submission" date="2022-05" db="EMBL/GenBank/DDBJ databases">
        <authorList>
            <person name="Park J.-S."/>
        </authorList>
    </citation>
    <scope>NUCLEOTIDE SEQUENCE [LARGE SCALE GENOMIC DNA]</scope>
    <source>
        <strain evidence="2 3">2012CJ34-2</strain>
    </source>
</reference>
<organism evidence="2 3">
    <name type="scientific">Parendozoicomonas callyspongiae</name>
    <dbReference type="NCBI Taxonomy" id="2942213"/>
    <lineage>
        <taxon>Bacteria</taxon>
        <taxon>Pseudomonadati</taxon>
        <taxon>Pseudomonadota</taxon>
        <taxon>Gammaproteobacteria</taxon>
        <taxon>Oceanospirillales</taxon>
        <taxon>Endozoicomonadaceae</taxon>
        <taxon>Parendozoicomonas</taxon>
    </lineage>
</organism>
<gene>
    <name evidence="2" type="ORF">M3P05_00955</name>
</gene>
<dbReference type="RefSeq" id="WP_249697353.1">
    <property type="nucleotide sequence ID" value="NZ_JAMFLX010000001.1"/>
</dbReference>
<name>A0ABT0PAW6_9GAMM</name>
<dbReference type="EMBL" id="JAMFLX010000001">
    <property type="protein sequence ID" value="MCL6268520.1"/>
    <property type="molecule type" value="Genomic_DNA"/>
</dbReference>
<evidence type="ECO:0000313" key="2">
    <source>
        <dbReference type="EMBL" id="MCL6268520.1"/>
    </source>
</evidence>
<feature type="transmembrane region" description="Helical" evidence="1">
    <location>
        <begin position="16"/>
        <end position="37"/>
    </location>
</feature>
<accession>A0ABT0PAW6</accession>
<keyword evidence="1" id="KW-0812">Transmembrane</keyword>
<keyword evidence="1" id="KW-1133">Transmembrane helix</keyword>
<evidence type="ECO:0000256" key="1">
    <source>
        <dbReference type="SAM" id="Phobius"/>
    </source>
</evidence>
<comment type="caution">
    <text evidence="2">The sequence shown here is derived from an EMBL/GenBank/DDBJ whole genome shotgun (WGS) entry which is preliminary data.</text>
</comment>
<sequence length="175" mass="20097">METKRNIKKKMRWERGVVAIEFAIGALAFFMMIFYWIEVSYMGFVSATVDFSVAEASRVARTAEYDDYRQIFRKTIKGADSVWSSLIDESKFDVDVRYFKDIGSLNGCDTDFTAGACDGAGSPENQPLAVYRVSYPYQPIFAQLLFENTGAMNISREVITVQEYERELFKWQSNN</sequence>
<evidence type="ECO:0000313" key="3">
    <source>
        <dbReference type="Proteomes" id="UP001203338"/>
    </source>
</evidence>
<proteinExistence type="predicted"/>
<keyword evidence="1" id="KW-0472">Membrane</keyword>
<protein>
    <submittedName>
        <fullName evidence="2">Pilus assembly protein</fullName>
    </submittedName>
</protein>
<keyword evidence="3" id="KW-1185">Reference proteome</keyword>